<reference evidence="2 3" key="1">
    <citation type="submission" date="2021-06" db="EMBL/GenBank/DDBJ databases">
        <title>Caerostris extrusa draft genome.</title>
        <authorList>
            <person name="Kono N."/>
            <person name="Arakawa K."/>
        </authorList>
    </citation>
    <scope>NUCLEOTIDE SEQUENCE [LARGE SCALE GENOMIC DNA]</scope>
</reference>
<keyword evidence="3" id="KW-1185">Reference proteome</keyword>
<gene>
    <name evidence="2" type="ORF">CEXT_373431</name>
</gene>
<proteinExistence type="predicted"/>
<keyword evidence="1" id="KW-0812">Transmembrane</keyword>
<organism evidence="2 3">
    <name type="scientific">Caerostris extrusa</name>
    <name type="common">Bark spider</name>
    <name type="synonym">Caerostris bankana</name>
    <dbReference type="NCBI Taxonomy" id="172846"/>
    <lineage>
        <taxon>Eukaryota</taxon>
        <taxon>Metazoa</taxon>
        <taxon>Ecdysozoa</taxon>
        <taxon>Arthropoda</taxon>
        <taxon>Chelicerata</taxon>
        <taxon>Arachnida</taxon>
        <taxon>Araneae</taxon>
        <taxon>Araneomorphae</taxon>
        <taxon>Entelegynae</taxon>
        <taxon>Araneoidea</taxon>
        <taxon>Araneidae</taxon>
        <taxon>Caerostris</taxon>
    </lineage>
</organism>
<evidence type="ECO:0000256" key="1">
    <source>
        <dbReference type="SAM" id="Phobius"/>
    </source>
</evidence>
<sequence>MSQSVGLIRRAFHEIPHLVVGGGFFLLHLLDGILLVSVFKNITWETQHGREDMLLLEKKILNLKSRFTDQM</sequence>
<accession>A0AAV4S9I9</accession>
<dbReference type="EMBL" id="BPLR01009016">
    <property type="protein sequence ID" value="GIY29037.1"/>
    <property type="molecule type" value="Genomic_DNA"/>
</dbReference>
<dbReference type="AlphaFoldDB" id="A0AAV4S9I9"/>
<keyword evidence="1" id="KW-1133">Transmembrane helix</keyword>
<feature type="transmembrane region" description="Helical" evidence="1">
    <location>
        <begin position="15"/>
        <end position="39"/>
    </location>
</feature>
<dbReference type="Proteomes" id="UP001054945">
    <property type="component" value="Unassembled WGS sequence"/>
</dbReference>
<evidence type="ECO:0008006" key="4">
    <source>
        <dbReference type="Google" id="ProtNLM"/>
    </source>
</evidence>
<keyword evidence="1" id="KW-0472">Membrane</keyword>
<protein>
    <recommendedName>
        <fullName evidence="4">Succinate dehydrogenase subunit 4</fullName>
    </recommendedName>
</protein>
<comment type="caution">
    <text evidence="2">The sequence shown here is derived from an EMBL/GenBank/DDBJ whole genome shotgun (WGS) entry which is preliminary data.</text>
</comment>
<evidence type="ECO:0000313" key="3">
    <source>
        <dbReference type="Proteomes" id="UP001054945"/>
    </source>
</evidence>
<name>A0AAV4S9I9_CAEEX</name>
<evidence type="ECO:0000313" key="2">
    <source>
        <dbReference type="EMBL" id="GIY29037.1"/>
    </source>
</evidence>